<protein>
    <submittedName>
        <fullName evidence="3">Transmembrane protein</fullName>
    </submittedName>
</protein>
<reference evidence="3" key="1">
    <citation type="submission" date="2017-02" db="UniProtKB">
        <authorList>
            <consortium name="WormBaseParasite"/>
        </authorList>
    </citation>
    <scope>IDENTIFICATION</scope>
</reference>
<proteinExistence type="predicted"/>
<dbReference type="Proteomes" id="UP000278627">
    <property type="component" value="Unassembled WGS sequence"/>
</dbReference>
<name>A0A0N4SXZ7_BRUPA</name>
<organism evidence="3">
    <name type="scientific">Brugia pahangi</name>
    <name type="common">Filarial nematode worm</name>
    <dbReference type="NCBI Taxonomy" id="6280"/>
    <lineage>
        <taxon>Eukaryota</taxon>
        <taxon>Metazoa</taxon>
        <taxon>Ecdysozoa</taxon>
        <taxon>Nematoda</taxon>
        <taxon>Chromadorea</taxon>
        <taxon>Rhabditida</taxon>
        <taxon>Spirurina</taxon>
        <taxon>Spiruromorpha</taxon>
        <taxon>Filarioidea</taxon>
        <taxon>Onchocercidae</taxon>
        <taxon>Brugia</taxon>
    </lineage>
</organism>
<gene>
    <name evidence="1" type="ORF">BPAG_LOCUS580</name>
</gene>
<dbReference type="EMBL" id="UZAD01000028">
    <property type="protein sequence ID" value="VDN81766.1"/>
    <property type="molecule type" value="Genomic_DNA"/>
</dbReference>
<sequence length="67" mass="7762">MEFKGKLEGFRFSGLMLLLFASLYTVFCCITVPKDEVKSTFSCLDLRQRLGRKVQELKGQLFCCQYP</sequence>
<keyword evidence="2" id="KW-1185">Reference proteome</keyword>
<dbReference type="AlphaFoldDB" id="A0A0N4SXZ7"/>
<evidence type="ECO:0000313" key="2">
    <source>
        <dbReference type="Proteomes" id="UP000278627"/>
    </source>
</evidence>
<accession>A0A0N4SXZ7</accession>
<dbReference type="WBParaSite" id="BPAG_0000057901-mRNA-1">
    <property type="protein sequence ID" value="BPAG_0000057901-mRNA-1"/>
    <property type="gene ID" value="BPAG_0000057901"/>
</dbReference>
<evidence type="ECO:0000313" key="3">
    <source>
        <dbReference type="WBParaSite" id="BPAG_0000057901-mRNA-1"/>
    </source>
</evidence>
<evidence type="ECO:0000313" key="1">
    <source>
        <dbReference type="EMBL" id="VDN81766.1"/>
    </source>
</evidence>
<reference evidence="1 2" key="2">
    <citation type="submission" date="2018-11" db="EMBL/GenBank/DDBJ databases">
        <authorList>
            <consortium name="Pathogen Informatics"/>
        </authorList>
    </citation>
    <scope>NUCLEOTIDE SEQUENCE [LARGE SCALE GENOMIC DNA]</scope>
</reference>